<feature type="compositionally biased region" description="Polar residues" evidence="1">
    <location>
        <begin position="54"/>
        <end position="65"/>
    </location>
</feature>
<evidence type="ECO:0000313" key="2">
    <source>
        <dbReference type="EMBL" id="CAA9562000.1"/>
    </source>
</evidence>
<protein>
    <submittedName>
        <fullName evidence="2">Uncharacterized protein</fullName>
    </submittedName>
</protein>
<feature type="non-terminal residue" evidence="2">
    <location>
        <position position="71"/>
    </location>
</feature>
<gene>
    <name evidence="2" type="ORF">AVDCRST_MAG73-3797</name>
</gene>
<name>A0A6J4UXI3_9BACT</name>
<accession>A0A6J4UXI3</accession>
<sequence>ERLSGRDLLVFRGSSVHRRRAGSAVLLGARRKPRGGVAGRADCPRSLPCHGTRTRNPSPNTNPASRSRVRV</sequence>
<feature type="non-terminal residue" evidence="2">
    <location>
        <position position="1"/>
    </location>
</feature>
<reference evidence="2" key="1">
    <citation type="submission" date="2020-02" db="EMBL/GenBank/DDBJ databases">
        <authorList>
            <person name="Meier V. D."/>
        </authorList>
    </citation>
    <scope>NUCLEOTIDE SEQUENCE</scope>
    <source>
        <strain evidence="2">AVDCRST_MAG73</strain>
    </source>
</reference>
<feature type="region of interest" description="Disordered" evidence="1">
    <location>
        <begin position="32"/>
        <end position="71"/>
    </location>
</feature>
<proteinExistence type="predicted"/>
<dbReference type="EMBL" id="CADCWE010000250">
    <property type="protein sequence ID" value="CAA9562000.1"/>
    <property type="molecule type" value="Genomic_DNA"/>
</dbReference>
<evidence type="ECO:0000256" key="1">
    <source>
        <dbReference type="SAM" id="MobiDB-lite"/>
    </source>
</evidence>
<organism evidence="2">
    <name type="scientific">uncultured Thermomicrobiales bacterium</name>
    <dbReference type="NCBI Taxonomy" id="1645740"/>
    <lineage>
        <taxon>Bacteria</taxon>
        <taxon>Pseudomonadati</taxon>
        <taxon>Thermomicrobiota</taxon>
        <taxon>Thermomicrobia</taxon>
        <taxon>Thermomicrobiales</taxon>
        <taxon>environmental samples</taxon>
    </lineage>
</organism>
<dbReference type="AlphaFoldDB" id="A0A6J4UXI3"/>